<evidence type="ECO:0000256" key="3">
    <source>
        <dbReference type="ARBA" id="ARBA00022989"/>
    </source>
</evidence>
<reference evidence="7" key="1">
    <citation type="submission" date="2020-09" db="EMBL/GenBank/DDBJ databases">
        <title>A novel bacterium of genus Bacillus, isolated from South China Sea.</title>
        <authorList>
            <person name="Huang H."/>
            <person name="Mo K."/>
            <person name="Hu Y."/>
        </authorList>
    </citation>
    <scope>NUCLEOTIDE SEQUENCE</scope>
    <source>
        <strain evidence="7">IB182487</strain>
    </source>
</reference>
<dbReference type="NCBIfam" id="NF046067">
    <property type="entry name" value="SigPepSipWBacil"/>
    <property type="match status" value="1"/>
</dbReference>
<dbReference type="PANTHER" id="PTHR10806:SF6">
    <property type="entry name" value="SIGNAL PEPTIDASE COMPLEX CATALYTIC SUBUNIT SEC11"/>
    <property type="match status" value="1"/>
</dbReference>
<comment type="caution">
    <text evidence="7">The sequence shown here is derived from an EMBL/GenBank/DDBJ whole genome shotgun (WGS) entry which is preliminary data.</text>
</comment>
<dbReference type="EMBL" id="JACXAI010000029">
    <property type="protein sequence ID" value="MBD1382334.1"/>
    <property type="molecule type" value="Genomic_DNA"/>
</dbReference>
<dbReference type="NCBIfam" id="TIGR02228">
    <property type="entry name" value="sigpep_I_arch"/>
    <property type="match status" value="1"/>
</dbReference>
<dbReference type="GO" id="GO:0006465">
    <property type="term" value="P:signal peptide processing"/>
    <property type="evidence" value="ECO:0007669"/>
    <property type="project" value="UniProtKB-UniRule"/>
</dbReference>
<keyword evidence="2 6" id="KW-0812">Transmembrane</keyword>
<dbReference type="PANTHER" id="PTHR10806">
    <property type="entry name" value="SIGNAL PEPTIDASE COMPLEX CATALYTIC SUBUNIT SEC11"/>
    <property type="match status" value="1"/>
</dbReference>
<dbReference type="CDD" id="cd06530">
    <property type="entry name" value="S26_SPase_I"/>
    <property type="match status" value="1"/>
</dbReference>
<name>A0A926NF49_9BACI</name>
<keyword evidence="8" id="KW-1185">Reference proteome</keyword>
<feature type="transmembrane region" description="Helical" evidence="6">
    <location>
        <begin position="151"/>
        <end position="173"/>
    </location>
</feature>
<dbReference type="InterPro" id="IPR036286">
    <property type="entry name" value="LexA/Signal_pep-like_sf"/>
</dbReference>
<evidence type="ECO:0000256" key="4">
    <source>
        <dbReference type="ARBA" id="ARBA00023136"/>
    </source>
</evidence>
<dbReference type="GO" id="GO:0016020">
    <property type="term" value="C:membrane"/>
    <property type="evidence" value="ECO:0007669"/>
    <property type="project" value="UniProtKB-SubCell"/>
</dbReference>
<keyword evidence="7" id="KW-0378">Hydrolase</keyword>
<organism evidence="7 8">
    <name type="scientific">Metabacillus arenae</name>
    <dbReference type="NCBI Taxonomy" id="2771434"/>
    <lineage>
        <taxon>Bacteria</taxon>
        <taxon>Bacillati</taxon>
        <taxon>Bacillota</taxon>
        <taxon>Bacilli</taxon>
        <taxon>Bacillales</taxon>
        <taxon>Bacillaceae</taxon>
        <taxon>Metabacillus</taxon>
    </lineage>
</organism>
<evidence type="ECO:0000256" key="2">
    <source>
        <dbReference type="ARBA" id="ARBA00022692"/>
    </source>
</evidence>
<comment type="subcellular location">
    <subcellularLocation>
        <location evidence="1">Membrane</location>
    </subcellularLocation>
</comment>
<dbReference type="GO" id="GO:0009003">
    <property type="term" value="F:signal peptidase activity"/>
    <property type="evidence" value="ECO:0007669"/>
    <property type="project" value="UniProtKB-EC"/>
</dbReference>
<keyword evidence="3 6" id="KW-1133">Transmembrane helix</keyword>
<dbReference type="InterPro" id="IPR001733">
    <property type="entry name" value="Peptidase_S26B"/>
</dbReference>
<accession>A0A926NF49</accession>
<evidence type="ECO:0000313" key="7">
    <source>
        <dbReference type="EMBL" id="MBD1382334.1"/>
    </source>
</evidence>
<gene>
    <name evidence="7" type="ORF">IC621_19115</name>
</gene>
<dbReference type="SUPFAM" id="SSF51306">
    <property type="entry name" value="LexA/Signal peptidase"/>
    <property type="match status" value="1"/>
</dbReference>
<evidence type="ECO:0000256" key="1">
    <source>
        <dbReference type="ARBA" id="ARBA00004370"/>
    </source>
</evidence>
<protein>
    <recommendedName>
        <fullName evidence="5">Signal peptidase I</fullName>
        <ecNumber evidence="5">3.4.21.89</ecNumber>
    </recommendedName>
</protein>
<evidence type="ECO:0000256" key="5">
    <source>
        <dbReference type="NCBIfam" id="TIGR02228"/>
    </source>
</evidence>
<keyword evidence="4 6" id="KW-0472">Membrane</keyword>
<dbReference type="PRINTS" id="PR00728">
    <property type="entry name" value="SIGNALPTASE"/>
</dbReference>
<dbReference type="EC" id="3.4.21.89" evidence="5"/>
<evidence type="ECO:0000313" key="8">
    <source>
        <dbReference type="Proteomes" id="UP000626844"/>
    </source>
</evidence>
<dbReference type="InterPro" id="IPR019533">
    <property type="entry name" value="Peptidase_S26"/>
</dbReference>
<proteinExistence type="predicted"/>
<dbReference type="Proteomes" id="UP000626844">
    <property type="component" value="Unassembled WGS sequence"/>
</dbReference>
<dbReference type="AlphaFoldDB" id="A0A926NF49"/>
<sequence>MKKTIKTLSSLATSILFLILILMAVTVISSKASGGEPNIFGYQFKTVLSGSMEPSIQTGSVIAVKPAEDKEQFQQGDVITYTNKDELLITHRVVEVKESGKPLSYITKGDNNDSPDREPVLPQNVNAEYTGFTIPYLGYLLNFANSKIGSAMFLIIPGIVLILYSIFTVWKALAEIDGKKKREVFGSD</sequence>
<evidence type="ECO:0000256" key="6">
    <source>
        <dbReference type="SAM" id="Phobius"/>
    </source>
</evidence>
<dbReference type="GO" id="GO:0004252">
    <property type="term" value="F:serine-type endopeptidase activity"/>
    <property type="evidence" value="ECO:0007669"/>
    <property type="project" value="UniProtKB-UniRule"/>
</dbReference>